<dbReference type="PROSITE" id="PS50931">
    <property type="entry name" value="HTH_LYSR"/>
    <property type="match status" value="1"/>
</dbReference>
<dbReference type="GeneID" id="97045890"/>
<feature type="domain" description="HTH lysR-type" evidence="5">
    <location>
        <begin position="6"/>
        <end position="63"/>
    </location>
</feature>
<dbReference type="Proteomes" id="UP000494255">
    <property type="component" value="Unassembled WGS sequence"/>
</dbReference>
<dbReference type="SUPFAM" id="SSF53850">
    <property type="entry name" value="Periplasmic binding protein-like II"/>
    <property type="match status" value="1"/>
</dbReference>
<dbReference type="InterPro" id="IPR005119">
    <property type="entry name" value="LysR_subst-bd"/>
</dbReference>
<dbReference type="InterPro" id="IPR000847">
    <property type="entry name" value="LysR_HTH_N"/>
</dbReference>
<keyword evidence="7" id="KW-1185">Reference proteome</keyword>
<comment type="similarity">
    <text evidence="1">Belongs to the LysR transcriptional regulatory family.</text>
</comment>
<sequence>MKYRLPPLNALRAFEAAARHMSFKRAAEELCVTPAAVSHQIRTIEEYLGVELFCRSNRAIELTEHGKRCFQEVSLGFTHLTRAMTWVDTTRDSQRLVITAGPAFTTKWLVPRLSKFTDLHPEIKTRVSASLALCDFVKEGVDVAIRFGRIDTAALHVERLIEESVVPMCSPMLRNAQGQPLTPDDLARVPLIHDESLRMVDPAATGWSEWLKQARMKIDVTRGVFFNHADHAIQAAVEGTGVVLGRRVLAAQDVRAGRLTIPFGPEIPTGLFFHFVCAKEMSRSSTVKLFRDWLFEELQSEAKPLDWREDIR</sequence>
<protein>
    <submittedName>
        <fullName evidence="6">Glycine cleavage system transcriptional activator</fullName>
    </submittedName>
</protein>
<dbReference type="PANTHER" id="PTHR30537:SF26">
    <property type="entry name" value="GLYCINE CLEAVAGE SYSTEM TRANSCRIPTIONAL ACTIVATOR"/>
    <property type="match status" value="1"/>
</dbReference>
<dbReference type="PRINTS" id="PR00039">
    <property type="entry name" value="HTHLYSR"/>
</dbReference>
<evidence type="ECO:0000313" key="7">
    <source>
        <dbReference type="Proteomes" id="UP000494255"/>
    </source>
</evidence>
<evidence type="ECO:0000313" key="6">
    <source>
        <dbReference type="EMBL" id="CAB3744814.1"/>
    </source>
</evidence>
<dbReference type="InterPro" id="IPR058163">
    <property type="entry name" value="LysR-type_TF_proteobact-type"/>
</dbReference>
<dbReference type="GO" id="GO:0006351">
    <property type="term" value="P:DNA-templated transcription"/>
    <property type="evidence" value="ECO:0007669"/>
    <property type="project" value="TreeGrafter"/>
</dbReference>
<accession>A0A6J5CUA1</accession>
<name>A0A6J5CUA1_9BURK</name>
<dbReference type="AlphaFoldDB" id="A0A6J5CUA1"/>
<dbReference type="InterPro" id="IPR036390">
    <property type="entry name" value="WH_DNA-bd_sf"/>
</dbReference>
<dbReference type="Gene3D" id="3.40.190.10">
    <property type="entry name" value="Periplasmic binding protein-like II"/>
    <property type="match status" value="2"/>
</dbReference>
<evidence type="ECO:0000256" key="3">
    <source>
        <dbReference type="ARBA" id="ARBA00023125"/>
    </source>
</evidence>
<dbReference type="SUPFAM" id="SSF46785">
    <property type="entry name" value="Winged helix' DNA-binding domain"/>
    <property type="match status" value="1"/>
</dbReference>
<dbReference type="Pfam" id="PF00126">
    <property type="entry name" value="HTH_1"/>
    <property type="match status" value="1"/>
</dbReference>
<dbReference type="GO" id="GO:0043565">
    <property type="term" value="F:sequence-specific DNA binding"/>
    <property type="evidence" value="ECO:0007669"/>
    <property type="project" value="TreeGrafter"/>
</dbReference>
<dbReference type="Gene3D" id="1.10.10.10">
    <property type="entry name" value="Winged helix-like DNA-binding domain superfamily/Winged helix DNA-binding domain"/>
    <property type="match status" value="1"/>
</dbReference>
<reference evidence="6 7" key="1">
    <citation type="submission" date="2020-04" db="EMBL/GenBank/DDBJ databases">
        <authorList>
            <person name="De Canck E."/>
        </authorList>
    </citation>
    <scope>NUCLEOTIDE SEQUENCE [LARGE SCALE GENOMIC DNA]</scope>
    <source>
        <strain evidence="6 7">LMG 24238</strain>
    </source>
</reference>
<dbReference type="PANTHER" id="PTHR30537">
    <property type="entry name" value="HTH-TYPE TRANSCRIPTIONAL REGULATOR"/>
    <property type="match status" value="1"/>
</dbReference>
<evidence type="ECO:0000256" key="1">
    <source>
        <dbReference type="ARBA" id="ARBA00009437"/>
    </source>
</evidence>
<keyword evidence="2" id="KW-0805">Transcription regulation</keyword>
<dbReference type="NCBIfam" id="NF008352">
    <property type="entry name" value="PRK11139.1"/>
    <property type="match status" value="1"/>
</dbReference>
<keyword evidence="3" id="KW-0238">DNA-binding</keyword>
<dbReference type="CDD" id="cd08432">
    <property type="entry name" value="PBP2_GcdR_TrpI_HvrB_AmpR_like"/>
    <property type="match status" value="1"/>
</dbReference>
<dbReference type="RefSeq" id="WP_175054727.1">
    <property type="nucleotide sequence ID" value="NZ_CADIKC010000019.1"/>
</dbReference>
<gene>
    <name evidence="6" type="primary">gcvA_24</name>
    <name evidence="6" type="ORF">LMG24238_07349</name>
</gene>
<keyword evidence="4" id="KW-0804">Transcription</keyword>
<dbReference type="Pfam" id="PF03466">
    <property type="entry name" value="LysR_substrate"/>
    <property type="match status" value="1"/>
</dbReference>
<evidence type="ECO:0000259" key="5">
    <source>
        <dbReference type="PROSITE" id="PS50931"/>
    </source>
</evidence>
<evidence type="ECO:0000256" key="2">
    <source>
        <dbReference type="ARBA" id="ARBA00023015"/>
    </source>
</evidence>
<dbReference type="FunFam" id="1.10.10.10:FF:000038">
    <property type="entry name" value="Glycine cleavage system transcriptional activator"/>
    <property type="match status" value="1"/>
</dbReference>
<dbReference type="EMBL" id="CADIKC010000019">
    <property type="protein sequence ID" value="CAB3744814.1"/>
    <property type="molecule type" value="Genomic_DNA"/>
</dbReference>
<organism evidence="6 7">
    <name type="scientific">Paraburkholderia sediminicola</name>
    <dbReference type="NCBI Taxonomy" id="458836"/>
    <lineage>
        <taxon>Bacteria</taxon>
        <taxon>Pseudomonadati</taxon>
        <taxon>Pseudomonadota</taxon>
        <taxon>Betaproteobacteria</taxon>
        <taxon>Burkholderiales</taxon>
        <taxon>Burkholderiaceae</taxon>
        <taxon>Paraburkholderia</taxon>
    </lineage>
</organism>
<evidence type="ECO:0000256" key="4">
    <source>
        <dbReference type="ARBA" id="ARBA00023163"/>
    </source>
</evidence>
<proteinExistence type="inferred from homology"/>
<dbReference type="GO" id="GO:0003700">
    <property type="term" value="F:DNA-binding transcription factor activity"/>
    <property type="evidence" value="ECO:0007669"/>
    <property type="project" value="InterPro"/>
</dbReference>
<dbReference type="InterPro" id="IPR036388">
    <property type="entry name" value="WH-like_DNA-bd_sf"/>
</dbReference>